<evidence type="ECO:0000256" key="1">
    <source>
        <dbReference type="ARBA" id="ARBA00004141"/>
    </source>
</evidence>
<evidence type="ECO:0000256" key="4">
    <source>
        <dbReference type="ARBA" id="ARBA00023136"/>
    </source>
</evidence>
<dbReference type="AlphaFoldDB" id="A0A1B0DF68"/>
<comment type="subcellular location">
    <subcellularLocation>
        <location evidence="1">Membrane</location>
        <topology evidence="1">Multi-pass membrane protein</topology>
    </subcellularLocation>
</comment>
<name>A0A1B0DF68_PHLPP</name>
<dbReference type="Pfam" id="PF00520">
    <property type="entry name" value="Ion_trans"/>
    <property type="match status" value="1"/>
</dbReference>
<dbReference type="Gene3D" id="1.10.287.70">
    <property type="match status" value="1"/>
</dbReference>
<keyword evidence="3" id="KW-1133">Transmembrane helix</keyword>
<dbReference type="EnsemblMetazoa" id="PPAI006677-RA">
    <property type="protein sequence ID" value="PPAI006677-PA"/>
    <property type="gene ID" value="PPAI006677"/>
</dbReference>
<evidence type="ECO:0000313" key="8">
    <source>
        <dbReference type="Proteomes" id="UP000092462"/>
    </source>
</evidence>
<feature type="domain" description="Ion transport" evidence="5">
    <location>
        <begin position="599"/>
        <end position="788"/>
    </location>
</feature>
<dbReference type="PANTHER" id="PTHR45816:SF4">
    <property type="entry name" value="RYR_IP3R HOMOLOGY ASSOCIATED DOMAIN-CONTAINING PROTEIN"/>
    <property type="match status" value="1"/>
</dbReference>
<dbReference type="Proteomes" id="UP000092462">
    <property type="component" value="Unassembled WGS sequence"/>
</dbReference>
<reference evidence="7" key="1">
    <citation type="submission" date="2022-08" db="UniProtKB">
        <authorList>
            <consortium name="EnsemblMetazoa"/>
        </authorList>
    </citation>
    <scope>IDENTIFICATION</scope>
    <source>
        <strain evidence="7">Israel</strain>
    </source>
</reference>
<evidence type="ECO:0000259" key="6">
    <source>
        <dbReference type="Pfam" id="PF08454"/>
    </source>
</evidence>
<dbReference type="InterPro" id="IPR013662">
    <property type="entry name" value="RIH_assoc-dom"/>
</dbReference>
<protein>
    <recommendedName>
        <fullName evidence="9">Ion transport domain-containing protein</fullName>
    </recommendedName>
</protein>
<organism evidence="7 8">
    <name type="scientific">Phlebotomus papatasi</name>
    <name type="common">Sandfly</name>
    <dbReference type="NCBI Taxonomy" id="29031"/>
    <lineage>
        <taxon>Eukaryota</taxon>
        <taxon>Metazoa</taxon>
        <taxon>Ecdysozoa</taxon>
        <taxon>Arthropoda</taxon>
        <taxon>Hexapoda</taxon>
        <taxon>Insecta</taxon>
        <taxon>Pterygota</taxon>
        <taxon>Neoptera</taxon>
        <taxon>Endopterygota</taxon>
        <taxon>Diptera</taxon>
        <taxon>Nematocera</taxon>
        <taxon>Psychodoidea</taxon>
        <taxon>Psychodidae</taxon>
        <taxon>Phlebotomus</taxon>
        <taxon>Phlebotomus</taxon>
    </lineage>
</organism>
<dbReference type="GO" id="GO:0016020">
    <property type="term" value="C:membrane"/>
    <property type="evidence" value="ECO:0007669"/>
    <property type="project" value="UniProtKB-SubCell"/>
</dbReference>
<keyword evidence="8" id="KW-1185">Reference proteome</keyword>
<dbReference type="GO" id="GO:0005216">
    <property type="term" value="F:monoatomic ion channel activity"/>
    <property type="evidence" value="ECO:0007669"/>
    <property type="project" value="InterPro"/>
</dbReference>
<proteinExistence type="predicted"/>
<feature type="domain" description="RyR/IP3R Homology associated" evidence="6">
    <location>
        <begin position="153"/>
        <end position="258"/>
    </location>
</feature>
<dbReference type="VEuPathDB" id="VectorBase:PPAI006677"/>
<accession>A0A1B0DF68</accession>
<evidence type="ECO:0000256" key="2">
    <source>
        <dbReference type="ARBA" id="ARBA00022692"/>
    </source>
</evidence>
<evidence type="ECO:0000256" key="3">
    <source>
        <dbReference type="ARBA" id="ARBA00022989"/>
    </source>
</evidence>
<sequence length="943" mass="106182">VQSHLDKEGASDLVVELVIKSVHSPSIFVEAVELGIALLEGGNPIIQKGMYSKFLSGDLNQAFFKVFYDKMRDAQQEIKSTVTVNTMDIAAKVHETKQDFKDLEKISRKQGKTNGIIITEELREELNNAGLATARAYASARSLSPGEDNSMVLVMQPILRFLQLLCENHNPDLQNLLRNQNNKTNYNLVSETLMFLDCICGSTTGGLGLLGLYINENNVALINQTLETLTEYCQGPCHENQNCIATHESNGLDIITALILNDINPLGKNRMDLVLELKNNASKLLLAIMESRGDSENAERILYNMNPKQLIDVACRAFHQEELLDDNDNEDFNQDDDTGVSPKEVGHNIYILCHQLAQHNKELAALLKPSDPVGTNDSKTNQALLFYATHTAQIEIVRHDRTLEQIVFPIPEICEYLTHDTKTKILHTAERDDQGSKVADFFDRTEHMFNEMKWQKKLRGQPALFWVSNYMSLWSNILFNCVVLINVIVAFFHPFDNKVPELMGHLSLLIWTIMLGSLAIVITVPRETGIRTLVASIILRFIFSVGPQSTLWLLGSVTVLMKGVHIVSIMGNHGTLEKHILKIITDAELIYHFGYLMLCVCGILLHPFFYSILLFDVVYREETLLNVIRSVTRNGRSIILTAVLALILVYMFSIIGYIFFQDDFLVPVDDEFVEEASEPLKSHMIPTSEDMQQCECSAKTKIIVNEGDGERKERACDSLIMCIVTTLNQGLRNGGGIGDILRAPSSQEALFVARVIYDLLFFFIVIIIVLNLIFGVIIDTFADLRSEKQQKELILKNTCFICGLNRSAFDNKTVSFEEHIKCEHNMWHYLYFIVLVKVKDPTEFTGPESYVHAMVKASVLDWFPRLRAMSLAAIDGEGEQIELRSLQATLEGTQMLISSLSQQLMELKDQMTEQRKQKQRLGLLNPTTSASYQLSQAGLGGGN</sequence>
<dbReference type="InterPro" id="IPR015925">
    <property type="entry name" value="Ryanodine_IP3_receptor"/>
</dbReference>
<dbReference type="InterPro" id="IPR005821">
    <property type="entry name" value="Ion_trans_dom"/>
</dbReference>
<dbReference type="PANTHER" id="PTHR45816">
    <property type="entry name" value="MIR DOMAIN-CONTAINING PROTEIN"/>
    <property type="match status" value="1"/>
</dbReference>
<dbReference type="Pfam" id="PF08454">
    <property type="entry name" value="RIH_assoc"/>
    <property type="match status" value="1"/>
</dbReference>
<dbReference type="GO" id="GO:0006816">
    <property type="term" value="P:calcium ion transport"/>
    <property type="evidence" value="ECO:0007669"/>
    <property type="project" value="InterPro"/>
</dbReference>
<keyword evidence="4" id="KW-0472">Membrane</keyword>
<evidence type="ECO:0000313" key="7">
    <source>
        <dbReference type="EnsemblMetazoa" id="PPAI006677-PA"/>
    </source>
</evidence>
<dbReference type="VEuPathDB" id="VectorBase:PPAPM1_003085"/>
<dbReference type="EMBL" id="AJVK01058575">
    <property type="status" value="NOT_ANNOTATED_CDS"/>
    <property type="molecule type" value="Genomic_DNA"/>
</dbReference>
<keyword evidence="2" id="KW-0812">Transmembrane</keyword>
<evidence type="ECO:0008006" key="9">
    <source>
        <dbReference type="Google" id="ProtNLM"/>
    </source>
</evidence>
<evidence type="ECO:0000259" key="5">
    <source>
        <dbReference type="Pfam" id="PF00520"/>
    </source>
</evidence>